<evidence type="ECO:0000256" key="1">
    <source>
        <dbReference type="SAM" id="MobiDB-lite"/>
    </source>
</evidence>
<evidence type="ECO:0000313" key="3">
    <source>
        <dbReference type="Proteomes" id="UP000621210"/>
    </source>
</evidence>
<dbReference type="AlphaFoldDB" id="A0A926L3D9"/>
<feature type="region of interest" description="Disordered" evidence="1">
    <location>
        <begin position="125"/>
        <end position="145"/>
    </location>
</feature>
<reference evidence="2" key="2">
    <citation type="submission" date="2020-09" db="EMBL/GenBank/DDBJ databases">
        <authorList>
            <person name="Luo X."/>
        </authorList>
    </citation>
    <scope>NUCLEOTIDE SEQUENCE</scope>
    <source>
        <strain evidence="2">TRM S81-3</strain>
    </source>
</reference>
<proteinExistence type="predicted"/>
<evidence type="ECO:0000313" key="2">
    <source>
        <dbReference type="EMBL" id="MBD0419418.1"/>
    </source>
</evidence>
<dbReference type="RefSeq" id="WP_188180445.1">
    <property type="nucleotide sequence ID" value="NZ_JACVQF010000180.1"/>
</dbReference>
<keyword evidence="3" id="KW-1185">Reference proteome</keyword>
<feature type="compositionally biased region" description="Low complexity" evidence="1">
    <location>
        <begin position="125"/>
        <end position="137"/>
    </location>
</feature>
<accession>A0A926L3D9</accession>
<protein>
    <submittedName>
        <fullName evidence="2">Uncharacterized protein</fullName>
    </submittedName>
</protein>
<name>A0A926L3D9_9ACTN</name>
<organism evidence="2 3">
    <name type="scientific">Streptomyces griseicoloratus</name>
    <dbReference type="NCBI Taxonomy" id="2752516"/>
    <lineage>
        <taxon>Bacteria</taxon>
        <taxon>Bacillati</taxon>
        <taxon>Actinomycetota</taxon>
        <taxon>Actinomycetes</taxon>
        <taxon>Kitasatosporales</taxon>
        <taxon>Streptomycetaceae</taxon>
        <taxon>Streptomyces</taxon>
    </lineage>
</organism>
<sequence>MLLEALSALAAAAGGALVQAMATDAWQDCRERAARLLGRGDPQEEARQEARLERAREELTAAGDDDTEQAAARQEAAWRTRFEDLLEDAPERAEQLRELVAFVQDRLPAGGVAAAQVTVHATASGQAQQAVQGQGEQHNTFQAPR</sequence>
<reference evidence="2" key="1">
    <citation type="submission" date="2020-09" db="EMBL/GenBank/DDBJ databases">
        <title>Streptomyces grisecoloratus sp. nov., isolated from cotton soil.</title>
        <authorList>
            <person name="Xing L."/>
        </authorList>
    </citation>
    <scope>NUCLEOTIDE SEQUENCE</scope>
    <source>
        <strain evidence="2">TRM S81-3</strain>
    </source>
</reference>
<dbReference type="EMBL" id="JACVQF010000180">
    <property type="protein sequence ID" value="MBD0419418.1"/>
    <property type="molecule type" value="Genomic_DNA"/>
</dbReference>
<gene>
    <name evidence="2" type="ORF">H0H10_09635</name>
</gene>
<dbReference type="Proteomes" id="UP000621210">
    <property type="component" value="Unassembled WGS sequence"/>
</dbReference>
<comment type="caution">
    <text evidence="2">The sequence shown here is derived from an EMBL/GenBank/DDBJ whole genome shotgun (WGS) entry which is preliminary data.</text>
</comment>